<keyword evidence="2" id="KW-1185">Reference proteome</keyword>
<evidence type="ECO:0000313" key="1">
    <source>
        <dbReference type="EMBL" id="GLS84016.1"/>
    </source>
</evidence>
<dbReference type="Proteomes" id="UP001157439">
    <property type="component" value="Unassembled WGS sequence"/>
</dbReference>
<organism evidence="1 2">
    <name type="scientific">Paraferrimonas haliotis</name>
    <dbReference type="NCBI Taxonomy" id="2013866"/>
    <lineage>
        <taxon>Bacteria</taxon>
        <taxon>Pseudomonadati</taxon>
        <taxon>Pseudomonadota</taxon>
        <taxon>Gammaproteobacteria</taxon>
        <taxon>Alteromonadales</taxon>
        <taxon>Ferrimonadaceae</taxon>
        <taxon>Paraferrimonas</taxon>
    </lineage>
</organism>
<dbReference type="AlphaFoldDB" id="A0AA37TT93"/>
<comment type="caution">
    <text evidence="1">The sequence shown here is derived from an EMBL/GenBank/DDBJ whole genome shotgun (WGS) entry which is preliminary data.</text>
</comment>
<dbReference type="EMBL" id="BSPO01000003">
    <property type="protein sequence ID" value="GLS84016.1"/>
    <property type="molecule type" value="Genomic_DNA"/>
</dbReference>
<accession>A0AA37TT93</accession>
<reference evidence="1 2" key="1">
    <citation type="journal article" date="2014" name="Int. J. Syst. Evol. Microbiol.">
        <title>Complete genome sequence of Corynebacterium casei LMG S-19264T (=DSM 44701T), isolated from a smear-ripened cheese.</title>
        <authorList>
            <consortium name="US DOE Joint Genome Institute (JGI-PGF)"/>
            <person name="Walter F."/>
            <person name="Albersmeier A."/>
            <person name="Kalinowski J."/>
            <person name="Ruckert C."/>
        </authorList>
    </citation>
    <scope>NUCLEOTIDE SEQUENCE [LARGE SCALE GENOMIC DNA]</scope>
    <source>
        <strain evidence="1 2">NBRC 112785</strain>
    </source>
</reference>
<gene>
    <name evidence="1" type="ORF">GCM10007894_19930</name>
</gene>
<protein>
    <submittedName>
        <fullName evidence="1">Uncharacterized protein</fullName>
    </submittedName>
</protein>
<proteinExistence type="predicted"/>
<sequence>MASAVIARMPPKQKPMAVPTAKTVAVKTALAQSAKPAPVNSAKAAIANTVKAVKIAKRPNAKVTAQIKALSALMATSRLNARMPLKQKPMAVPTAKAVAVKTALAQSAKPAAANSVRAAIANSAKAAKIARHQNAKVTVQTKVLKPKHPPSNSSYL</sequence>
<name>A0AA37TT93_9GAMM</name>
<evidence type="ECO:0000313" key="2">
    <source>
        <dbReference type="Proteomes" id="UP001157439"/>
    </source>
</evidence>